<feature type="transmembrane region" description="Helical" evidence="13">
    <location>
        <begin position="37"/>
        <end position="62"/>
    </location>
</feature>
<dbReference type="AlphaFoldDB" id="A0A0P8BS64"/>
<keyword evidence="9 13" id="KW-1133">Transmembrane helix</keyword>
<comment type="subcellular location">
    <subcellularLocation>
        <location evidence="2">Cell membrane</location>
        <topology evidence="2">Multi-pass membrane protein</topology>
    </subcellularLocation>
</comment>
<evidence type="ECO:0000313" key="15">
    <source>
        <dbReference type="EMBL" id="KPQ12525.1"/>
    </source>
</evidence>
<dbReference type="SUPFAM" id="SSF101874">
    <property type="entry name" value="YceI-like"/>
    <property type="match status" value="1"/>
</dbReference>
<sequence length="438" mass="46779">MAESSDQASLDRTDAHAAAQASNSAIWRNSAARYGRVAMALHWLTALLILAAFPLGLIANAWPYETTAQFALKANLFSVHKTLGIAAFFAALARILWALTQRRPVPLHPGRKVERFMAEAVHWSLYLAMVIVPLSGWMHHAATTGFAPILWPLGQDLPLVPQSPDFAEAAGAVHWLFTRILAASVLLHVGGALKHHLLDRDDTLRRMLPGSRVTFCASEHPGGRTGHAGFAHAGALAAFVIAFLAIALAPALLSRDAPVQVAQAADGASVSDQPVTGGPSWRVEEGRLGFDVTQMGDTVSGSFADWRAEIIYDPQAPATRRGSVAVTIAVDSLSLGSVTSQAKGADFLDVENHPRARFEATIRETDDGHVADGMLSLAGAQVPVSLPFRLRRDGDRASADGVVRVDRRDFGIGESHTDESAVGFGVDIIVSLDAVRVR</sequence>
<dbReference type="SUPFAM" id="SSF81342">
    <property type="entry name" value="Transmembrane di-heme cytochromes"/>
    <property type="match status" value="1"/>
</dbReference>
<evidence type="ECO:0000256" key="5">
    <source>
        <dbReference type="ARBA" id="ARBA00022617"/>
    </source>
</evidence>
<evidence type="ECO:0000256" key="9">
    <source>
        <dbReference type="ARBA" id="ARBA00022989"/>
    </source>
</evidence>
<dbReference type="GO" id="GO:0046872">
    <property type="term" value="F:metal ion binding"/>
    <property type="evidence" value="ECO:0007669"/>
    <property type="project" value="UniProtKB-KW"/>
</dbReference>
<keyword evidence="10" id="KW-0408">Iron</keyword>
<comment type="caution">
    <text evidence="15">The sequence shown here is derived from an EMBL/GenBank/DDBJ whole genome shotgun (WGS) entry which is preliminary data.</text>
</comment>
<dbReference type="Gene3D" id="1.20.950.20">
    <property type="entry name" value="Transmembrane di-heme cytochromes, Chain C"/>
    <property type="match status" value="1"/>
</dbReference>
<reference evidence="16 18" key="2">
    <citation type="submission" date="2016-08" db="EMBL/GenBank/DDBJ databases">
        <authorList>
            <person name="Varghese N."/>
            <person name="Submissions Spin"/>
        </authorList>
    </citation>
    <scope>NUCLEOTIDE SEQUENCE [LARGE SCALE GENOMIC DNA]</scope>
    <source>
        <strain evidence="16 18">HL-109</strain>
    </source>
</reference>
<keyword evidence="3" id="KW-0813">Transport</keyword>
<evidence type="ECO:0000313" key="17">
    <source>
        <dbReference type="Proteomes" id="UP000050497"/>
    </source>
</evidence>
<dbReference type="InterPro" id="IPR052168">
    <property type="entry name" value="Cytochrome_b561_oxidase"/>
</dbReference>
<dbReference type="Proteomes" id="UP000182800">
    <property type="component" value="Unassembled WGS sequence"/>
</dbReference>
<evidence type="ECO:0000256" key="3">
    <source>
        <dbReference type="ARBA" id="ARBA00022448"/>
    </source>
</evidence>
<dbReference type="PANTHER" id="PTHR30529">
    <property type="entry name" value="CYTOCHROME B561"/>
    <property type="match status" value="1"/>
</dbReference>
<evidence type="ECO:0000256" key="2">
    <source>
        <dbReference type="ARBA" id="ARBA00004651"/>
    </source>
</evidence>
<comment type="cofactor">
    <cofactor evidence="1">
        <name>heme b</name>
        <dbReference type="ChEBI" id="CHEBI:60344"/>
    </cofactor>
</comment>
<proteinExistence type="inferred from homology"/>
<protein>
    <submittedName>
        <fullName evidence="15">Cytochrome b561</fullName>
    </submittedName>
</protein>
<dbReference type="GO" id="GO:0009055">
    <property type="term" value="F:electron transfer activity"/>
    <property type="evidence" value="ECO:0007669"/>
    <property type="project" value="InterPro"/>
</dbReference>
<dbReference type="EMBL" id="LJSX01000001">
    <property type="protein sequence ID" value="KPQ12525.1"/>
    <property type="molecule type" value="Genomic_DNA"/>
</dbReference>
<reference evidence="15 17" key="1">
    <citation type="submission" date="2015-09" db="EMBL/GenBank/DDBJ databases">
        <title>Identification and resolution of microdiversity through metagenomic sequencing of parallel consortia.</title>
        <authorList>
            <person name="Nelson W.C."/>
            <person name="Romine M.F."/>
            <person name="Lindemann S.R."/>
        </authorList>
    </citation>
    <scope>NUCLEOTIDE SEQUENCE [LARGE SCALE GENOMIC DNA]</scope>
    <source>
        <strain evidence="15">HL-109</strain>
    </source>
</reference>
<dbReference type="GO" id="GO:0020037">
    <property type="term" value="F:heme binding"/>
    <property type="evidence" value="ECO:0007669"/>
    <property type="project" value="TreeGrafter"/>
</dbReference>
<dbReference type="OrthoDB" id="1247465at2"/>
<name>A0A0P8BS64_9HYPH</name>
<keyword evidence="11 13" id="KW-0472">Membrane</keyword>
<dbReference type="GO" id="GO:0022904">
    <property type="term" value="P:respiratory electron transport chain"/>
    <property type="evidence" value="ECO:0007669"/>
    <property type="project" value="InterPro"/>
</dbReference>
<comment type="similarity">
    <text evidence="12">Belongs to the cytochrome b561 family.</text>
</comment>
<dbReference type="InterPro" id="IPR016174">
    <property type="entry name" value="Di-haem_cyt_TM"/>
</dbReference>
<feature type="transmembrane region" description="Helical" evidence="13">
    <location>
        <begin position="120"/>
        <end position="138"/>
    </location>
</feature>
<evidence type="ECO:0000256" key="12">
    <source>
        <dbReference type="ARBA" id="ARBA00037975"/>
    </source>
</evidence>
<evidence type="ECO:0000313" key="16">
    <source>
        <dbReference type="EMBL" id="SCC82799.1"/>
    </source>
</evidence>
<evidence type="ECO:0000256" key="1">
    <source>
        <dbReference type="ARBA" id="ARBA00001970"/>
    </source>
</evidence>
<dbReference type="Pfam" id="PF01292">
    <property type="entry name" value="Ni_hydr_CYTB"/>
    <property type="match status" value="1"/>
</dbReference>
<dbReference type="STRING" id="1653334.GA0071312_3810"/>
<dbReference type="InterPro" id="IPR011577">
    <property type="entry name" value="Cyt_b561_bac/Ni-Hgenase"/>
</dbReference>
<keyword evidence="4" id="KW-1003">Cell membrane</keyword>
<dbReference type="SMART" id="SM00867">
    <property type="entry name" value="YceI"/>
    <property type="match status" value="1"/>
</dbReference>
<dbReference type="Gene3D" id="2.40.128.110">
    <property type="entry name" value="Lipid/polyisoprenoid-binding, YceI-like"/>
    <property type="match status" value="1"/>
</dbReference>
<keyword evidence="5" id="KW-0349">Heme</keyword>
<dbReference type="GO" id="GO:0005886">
    <property type="term" value="C:plasma membrane"/>
    <property type="evidence" value="ECO:0007669"/>
    <property type="project" value="UniProtKB-SubCell"/>
</dbReference>
<dbReference type="InterPro" id="IPR036761">
    <property type="entry name" value="TTHA0802/YceI-like_sf"/>
</dbReference>
<feature type="domain" description="Lipid/polyisoprenoid-binding YceI-like" evidence="14">
    <location>
        <begin position="280"/>
        <end position="435"/>
    </location>
</feature>
<keyword evidence="7" id="KW-0479">Metal-binding</keyword>
<evidence type="ECO:0000256" key="8">
    <source>
        <dbReference type="ARBA" id="ARBA00022982"/>
    </source>
</evidence>
<evidence type="ECO:0000256" key="6">
    <source>
        <dbReference type="ARBA" id="ARBA00022692"/>
    </source>
</evidence>
<keyword evidence="6 13" id="KW-0812">Transmembrane</keyword>
<evidence type="ECO:0000256" key="11">
    <source>
        <dbReference type="ARBA" id="ARBA00023136"/>
    </source>
</evidence>
<dbReference type="Proteomes" id="UP000050497">
    <property type="component" value="Unassembled WGS sequence"/>
</dbReference>
<evidence type="ECO:0000256" key="10">
    <source>
        <dbReference type="ARBA" id="ARBA00023004"/>
    </source>
</evidence>
<dbReference type="InterPro" id="IPR007372">
    <property type="entry name" value="Lipid/polyisoprenoid-bd_YceI"/>
</dbReference>
<dbReference type="Pfam" id="PF04264">
    <property type="entry name" value="YceI"/>
    <property type="match status" value="1"/>
</dbReference>
<dbReference type="EMBL" id="FMBM01000003">
    <property type="protein sequence ID" value="SCC82799.1"/>
    <property type="molecule type" value="Genomic_DNA"/>
</dbReference>
<dbReference type="PANTHER" id="PTHR30529:SF7">
    <property type="entry name" value="CYTOCHROME B561 BACTERIAL_NI-HYDROGENASE DOMAIN-CONTAINING PROTEIN"/>
    <property type="match status" value="1"/>
</dbReference>
<keyword evidence="18" id="KW-1185">Reference proteome</keyword>
<feature type="transmembrane region" description="Helical" evidence="13">
    <location>
        <begin position="230"/>
        <end position="253"/>
    </location>
</feature>
<accession>A0A0P8BS64</accession>
<evidence type="ECO:0000256" key="4">
    <source>
        <dbReference type="ARBA" id="ARBA00022475"/>
    </source>
</evidence>
<evidence type="ECO:0000256" key="7">
    <source>
        <dbReference type="ARBA" id="ARBA00022723"/>
    </source>
</evidence>
<evidence type="ECO:0000256" key="13">
    <source>
        <dbReference type="SAM" id="Phobius"/>
    </source>
</evidence>
<feature type="transmembrane region" description="Helical" evidence="13">
    <location>
        <begin position="82"/>
        <end position="99"/>
    </location>
</feature>
<evidence type="ECO:0000259" key="14">
    <source>
        <dbReference type="SMART" id="SM00867"/>
    </source>
</evidence>
<gene>
    <name evidence="16" type="ORF">GA0071312_3810</name>
    <name evidence="15" type="ORF">HLUCCO17_00090</name>
</gene>
<keyword evidence="8" id="KW-0249">Electron transport</keyword>
<dbReference type="RefSeq" id="WP_083204763.1">
    <property type="nucleotide sequence ID" value="NZ_FMBM01000003.1"/>
</dbReference>
<dbReference type="PATRIC" id="fig|1653334.4.peg.1773"/>
<feature type="transmembrane region" description="Helical" evidence="13">
    <location>
        <begin position="172"/>
        <end position="193"/>
    </location>
</feature>
<organism evidence="15 17">
    <name type="scientific">Saliniramus fredricksonii</name>
    <dbReference type="NCBI Taxonomy" id="1653334"/>
    <lineage>
        <taxon>Bacteria</taxon>
        <taxon>Pseudomonadati</taxon>
        <taxon>Pseudomonadota</taxon>
        <taxon>Alphaproteobacteria</taxon>
        <taxon>Hyphomicrobiales</taxon>
        <taxon>Salinarimonadaceae</taxon>
        <taxon>Saliniramus</taxon>
    </lineage>
</organism>
<evidence type="ECO:0000313" key="18">
    <source>
        <dbReference type="Proteomes" id="UP000182800"/>
    </source>
</evidence>